<dbReference type="KEGG" id="jre:108986194"/>
<dbReference type="InterPro" id="IPR025659">
    <property type="entry name" value="Tubby-like_C"/>
</dbReference>
<dbReference type="InterPro" id="IPR007612">
    <property type="entry name" value="LOR"/>
</dbReference>
<reference evidence="3" key="1">
    <citation type="submission" date="2025-08" db="UniProtKB">
        <authorList>
            <consortium name="RefSeq"/>
        </authorList>
    </citation>
    <scope>IDENTIFICATION</scope>
    <source>
        <tissue evidence="3">Leaves</tissue>
    </source>
</reference>
<dbReference type="RefSeq" id="XP_018814273.1">
    <property type="nucleotide sequence ID" value="XM_018958728.2"/>
</dbReference>
<dbReference type="PANTHER" id="PTHR31087:SF89">
    <property type="entry name" value="PROTEIN LURP-ONE-RELATED 5-LIKE"/>
    <property type="match status" value="1"/>
</dbReference>
<evidence type="ECO:0000256" key="1">
    <source>
        <dbReference type="ARBA" id="ARBA00005437"/>
    </source>
</evidence>
<organism evidence="2 3">
    <name type="scientific">Juglans regia</name>
    <name type="common">English walnut</name>
    <dbReference type="NCBI Taxonomy" id="51240"/>
    <lineage>
        <taxon>Eukaryota</taxon>
        <taxon>Viridiplantae</taxon>
        <taxon>Streptophyta</taxon>
        <taxon>Embryophyta</taxon>
        <taxon>Tracheophyta</taxon>
        <taxon>Spermatophyta</taxon>
        <taxon>Magnoliopsida</taxon>
        <taxon>eudicotyledons</taxon>
        <taxon>Gunneridae</taxon>
        <taxon>Pentapetalae</taxon>
        <taxon>rosids</taxon>
        <taxon>fabids</taxon>
        <taxon>Fagales</taxon>
        <taxon>Juglandaceae</taxon>
        <taxon>Juglans</taxon>
    </lineage>
</organism>
<dbReference type="Proteomes" id="UP000235220">
    <property type="component" value="Chromosome 10"/>
</dbReference>
<protein>
    <submittedName>
        <fullName evidence="3">Protein LURP-one-related 5-like</fullName>
    </submittedName>
</protein>
<dbReference type="AlphaFoldDB" id="A0A2I4E4G1"/>
<gene>
    <name evidence="3" type="primary">LOC108986194</name>
</gene>
<evidence type="ECO:0000313" key="3">
    <source>
        <dbReference type="RefSeq" id="XP_018814273.1"/>
    </source>
</evidence>
<dbReference type="OrthoDB" id="677463at2759"/>
<dbReference type="Gene3D" id="2.40.160.200">
    <property type="entry name" value="LURP1-related"/>
    <property type="match status" value="1"/>
</dbReference>
<accession>A0A2I4E4G1</accession>
<keyword evidence="2" id="KW-1185">Reference proteome</keyword>
<dbReference type="Gramene" id="Jr10_22320_p1">
    <property type="protein sequence ID" value="cds.Jr10_22320_p1"/>
    <property type="gene ID" value="Jr10_22320"/>
</dbReference>
<sequence length="227" mass="25778">MMTTTTTTTTNMDKFVIVDEKFCYPEETHLTARKTSVFFPGDGFIVYDPHGELLFRHDSYGPDSRPKDELVLMDPSGKCLLTLLRKKPSLHQRWEGYIGEKAEHQDPIFRVSRSSIIGRSRLVVEVHQGDANKEYQIEGCFPHRCCTIYKFYADQNTSREPVAEIKRKVDPSTGVMLGKDVFLLCLKPGVDSAFAMGLVLILDQMYGDDADDDDVEHMGHTFEDSLS</sequence>
<dbReference type="InterPro" id="IPR038595">
    <property type="entry name" value="LOR_sf"/>
</dbReference>
<comment type="similarity">
    <text evidence="1">Belongs to the LOR family.</text>
</comment>
<evidence type="ECO:0000313" key="2">
    <source>
        <dbReference type="Proteomes" id="UP000235220"/>
    </source>
</evidence>
<dbReference type="GeneID" id="108986194"/>
<dbReference type="Pfam" id="PF04525">
    <property type="entry name" value="LOR"/>
    <property type="match status" value="1"/>
</dbReference>
<dbReference type="SUPFAM" id="SSF54518">
    <property type="entry name" value="Tubby C-terminal domain-like"/>
    <property type="match status" value="1"/>
</dbReference>
<proteinExistence type="inferred from homology"/>
<name>A0A2I4E4G1_JUGRE</name>
<dbReference type="PANTHER" id="PTHR31087">
    <property type="match status" value="1"/>
</dbReference>